<dbReference type="SUPFAM" id="SSF144074">
    <property type="entry name" value="E2F-DP heterodimerization region"/>
    <property type="match status" value="1"/>
</dbReference>
<dbReference type="Pfam" id="PF16421">
    <property type="entry name" value="E2F_CC-MB"/>
    <property type="match status" value="1"/>
</dbReference>
<dbReference type="InterPro" id="IPR032198">
    <property type="entry name" value="E2F_CC-MB"/>
</dbReference>
<dbReference type="GO" id="GO:0000978">
    <property type="term" value="F:RNA polymerase II cis-regulatory region sequence-specific DNA binding"/>
    <property type="evidence" value="ECO:0007669"/>
    <property type="project" value="InterPro"/>
</dbReference>
<organism evidence="6 7">
    <name type="scientific">Gossypium barbadense</name>
    <name type="common">Sea Island cotton</name>
    <name type="synonym">Hibiscus barbadensis</name>
    <dbReference type="NCBI Taxonomy" id="3634"/>
    <lineage>
        <taxon>Eukaryota</taxon>
        <taxon>Viridiplantae</taxon>
        <taxon>Streptophyta</taxon>
        <taxon>Embryophyta</taxon>
        <taxon>Tracheophyta</taxon>
        <taxon>Spermatophyta</taxon>
        <taxon>Magnoliopsida</taxon>
        <taxon>eudicotyledons</taxon>
        <taxon>Gunneridae</taxon>
        <taxon>Pentapetalae</taxon>
        <taxon>rosids</taxon>
        <taxon>malvids</taxon>
        <taxon>Malvales</taxon>
        <taxon>Malvaceae</taxon>
        <taxon>Malvoideae</taxon>
        <taxon>Gossypium</taxon>
    </lineage>
</organism>
<reference evidence="6 7" key="1">
    <citation type="submission" date="2015-01" db="EMBL/GenBank/DDBJ databases">
        <title>Genome of allotetraploid Gossypium barbadense reveals genomic plasticity and fiber elongation in cotton evolution.</title>
        <authorList>
            <person name="Chen X."/>
            <person name="Liu X."/>
            <person name="Zhao B."/>
            <person name="Zheng H."/>
            <person name="Hu Y."/>
            <person name="Lu G."/>
            <person name="Yang C."/>
            <person name="Chen J."/>
            <person name="Shan C."/>
            <person name="Zhang L."/>
            <person name="Zhou Y."/>
            <person name="Wang L."/>
            <person name="Guo W."/>
            <person name="Bai Y."/>
            <person name="Ruan J."/>
            <person name="Shangguan X."/>
            <person name="Mao Y."/>
            <person name="Jiang J."/>
            <person name="Zhu Y."/>
            <person name="Lei J."/>
            <person name="Kang H."/>
            <person name="Chen S."/>
            <person name="He X."/>
            <person name="Wang R."/>
            <person name="Wang Y."/>
            <person name="Chen J."/>
            <person name="Wang L."/>
            <person name="Yu S."/>
            <person name="Wang B."/>
            <person name="Wei J."/>
            <person name="Song S."/>
            <person name="Lu X."/>
            <person name="Gao Z."/>
            <person name="Gu W."/>
            <person name="Deng X."/>
            <person name="Ma D."/>
            <person name="Wang S."/>
            <person name="Liang W."/>
            <person name="Fang L."/>
            <person name="Cai C."/>
            <person name="Zhu X."/>
            <person name="Zhou B."/>
            <person name="Zhang Y."/>
            <person name="Chen Z."/>
            <person name="Xu S."/>
            <person name="Zhu R."/>
            <person name="Wang S."/>
            <person name="Zhang T."/>
            <person name="Zhao G."/>
        </authorList>
    </citation>
    <scope>NUCLEOTIDE SEQUENCE [LARGE SCALE GENOMIC DNA]</scope>
    <source>
        <strain evidence="7">cv. Xinhai21</strain>
        <tissue evidence="6">Leaf</tissue>
    </source>
</reference>
<dbReference type="OrthoDB" id="1743261at2759"/>
<comment type="similarity">
    <text evidence="1">Belongs to the E2F/DP family.</text>
</comment>
<evidence type="ECO:0000313" key="7">
    <source>
        <dbReference type="Proteomes" id="UP000239757"/>
    </source>
</evidence>
<evidence type="ECO:0000256" key="4">
    <source>
        <dbReference type="ARBA" id="ARBA00023163"/>
    </source>
</evidence>
<protein>
    <recommendedName>
        <fullName evidence="5">E2F transcription factor CC-MB domain-containing protein</fullName>
    </recommendedName>
</protein>
<dbReference type="PANTHER" id="PTHR12081">
    <property type="entry name" value="TRANSCRIPTION FACTOR E2F"/>
    <property type="match status" value="1"/>
</dbReference>
<keyword evidence="3" id="KW-0238">DNA-binding</keyword>
<dbReference type="PANTHER" id="PTHR12081:SF105">
    <property type="entry name" value="TRANSCRIPTION FACTOR E2FA"/>
    <property type="match status" value="1"/>
</dbReference>
<evidence type="ECO:0000313" key="6">
    <source>
        <dbReference type="EMBL" id="PPR80249.1"/>
    </source>
</evidence>
<gene>
    <name evidence="6" type="ORF">GOBAR_AA40465</name>
</gene>
<evidence type="ECO:0000256" key="3">
    <source>
        <dbReference type="ARBA" id="ARBA00023125"/>
    </source>
</evidence>
<dbReference type="GO" id="GO:0000981">
    <property type="term" value="F:DNA-binding transcription factor activity, RNA polymerase II-specific"/>
    <property type="evidence" value="ECO:0007669"/>
    <property type="project" value="TreeGrafter"/>
</dbReference>
<evidence type="ECO:0000259" key="5">
    <source>
        <dbReference type="Pfam" id="PF16421"/>
    </source>
</evidence>
<evidence type="ECO:0000256" key="1">
    <source>
        <dbReference type="ARBA" id="ARBA00010940"/>
    </source>
</evidence>
<dbReference type="GO" id="GO:0046983">
    <property type="term" value="F:protein dimerization activity"/>
    <property type="evidence" value="ECO:0007669"/>
    <property type="project" value="InterPro"/>
</dbReference>
<dbReference type="InterPro" id="IPR037241">
    <property type="entry name" value="E2F-DP_heterodim"/>
</dbReference>
<dbReference type="Gene3D" id="6.10.250.540">
    <property type="match status" value="1"/>
</dbReference>
<keyword evidence="4" id="KW-0804">Transcription</keyword>
<dbReference type="Proteomes" id="UP000239757">
    <property type="component" value="Unassembled WGS sequence"/>
</dbReference>
<accession>A0A2P5VN28</accession>
<dbReference type="GO" id="GO:0090575">
    <property type="term" value="C:RNA polymerase II transcription regulator complex"/>
    <property type="evidence" value="ECO:0007669"/>
    <property type="project" value="TreeGrafter"/>
</dbReference>
<keyword evidence="2" id="KW-0805">Transcription regulation</keyword>
<dbReference type="AlphaFoldDB" id="A0A2P5VN28"/>
<name>A0A2P5VN28_GOSBA</name>
<feature type="domain" description="E2F transcription factor CC-MB" evidence="5">
    <location>
        <begin position="3"/>
        <end position="76"/>
    </location>
</feature>
<evidence type="ECO:0000256" key="2">
    <source>
        <dbReference type="ARBA" id="ARBA00023015"/>
    </source>
</evidence>
<dbReference type="EMBL" id="KZ671944">
    <property type="protein sequence ID" value="PPR80249.1"/>
    <property type="molecule type" value="Genomic_DNA"/>
</dbReference>
<dbReference type="InterPro" id="IPR015633">
    <property type="entry name" value="E2F"/>
</dbReference>
<proteinExistence type="inferred from homology"/>
<sequence length="89" mass="10364">MPERLRDLSENENNQKYDFLVAFCDSRGTSRNETLIAIKAPHGTTLEVPDPDEDVDFRQRRYRIILRSTMGPIDVHCYYIEEIDGLESS</sequence>